<keyword evidence="1" id="KW-0255">Endonuclease</keyword>
<dbReference type="GeneID" id="30308860"/>
<dbReference type="GO" id="GO:0004519">
    <property type="term" value="F:endonuclease activity"/>
    <property type="evidence" value="ECO:0007669"/>
    <property type="project" value="UniProtKB-KW"/>
</dbReference>
<proteinExistence type="predicted"/>
<organism evidence="1 2">
    <name type="scientific">Escherichia phage MX01</name>
    <dbReference type="NCBI Taxonomy" id="1837930"/>
    <lineage>
        <taxon>Viruses</taxon>
        <taxon>Duplodnaviria</taxon>
        <taxon>Heunggongvirae</taxon>
        <taxon>Uroviricota</taxon>
        <taxon>Caudoviricetes</taxon>
        <taxon>Pantevenvirales</taxon>
        <taxon>Straboviridae</taxon>
        <taxon>Tevenvirinae</taxon>
        <taxon>Dhakavirus</taxon>
        <taxon>Dhakavirus mx01</taxon>
    </lineage>
</organism>
<dbReference type="CDD" id="cd00085">
    <property type="entry name" value="HNHc"/>
    <property type="match status" value="1"/>
</dbReference>
<keyword evidence="2" id="KW-1185">Reference proteome</keyword>
<accession>A0A172Q1P2</accession>
<dbReference type="Proteomes" id="UP000201283">
    <property type="component" value="Genome"/>
</dbReference>
<gene>
    <name evidence="1" type="ORF">MX01_54</name>
</gene>
<name>A0A172Q1P2_9CAUD</name>
<evidence type="ECO:0000313" key="1">
    <source>
        <dbReference type="EMBL" id="AND75999.1"/>
    </source>
</evidence>
<evidence type="ECO:0000313" key="2">
    <source>
        <dbReference type="Proteomes" id="UP000201283"/>
    </source>
</evidence>
<keyword evidence="1" id="KW-0540">Nuclease</keyword>
<protein>
    <submittedName>
        <fullName evidence="1">Putative homing endonuclease</fullName>
    </submittedName>
</protein>
<sequence length="238" mass="27308">MNYKSIYEKLIQRAVNRNLTTYKERHHIIPQCMGGTDDALNLVDLTPEEHYLAHQLLVKIHPDNASLVYAARMMTVSSPKADRSKNKLFGWLRRKNSEAQKDKEFSEETRKKMSISALKKPRVTCPHCGKTGLVGNMNRWHFDNCPKGPNKVDRSISEEQKLKIKKGLENMVHKIVECEFCGLSGKSCVIASHKVFCKKNPNGRKKTEKKVECPHCGKQGNSGNMNRWHFDNCKMKPQ</sequence>
<reference evidence="2" key="1">
    <citation type="submission" date="2016-03" db="EMBL/GenBank/DDBJ databases">
        <title>Genome analysis of T4 like phage of avian pathogenic Escherichia coli.</title>
        <authorList>
            <person name="Chen M."/>
            <person name="Xu J."/>
            <person name="Zhang W."/>
        </authorList>
    </citation>
    <scope>NUCLEOTIDE SEQUENCE [LARGE SCALE GENOMIC DNA]</scope>
</reference>
<dbReference type="InterPro" id="IPR003615">
    <property type="entry name" value="HNH_nuc"/>
</dbReference>
<dbReference type="EMBL" id="KU878969">
    <property type="protein sequence ID" value="AND75999.1"/>
    <property type="molecule type" value="Genomic_DNA"/>
</dbReference>
<dbReference type="KEGG" id="vg:30308860"/>
<dbReference type="RefSeq" id="YP_009323951.1">
    <property type="nucleotide sequence ID" value="NC_031934.1"/>
</dbReference>
<keyword evidence="1" id="KW-0378">Hydrolase</keyword>